<dbReference type="InterPro" id="IPR002903">
    <property type="entry name" value="RsmH"/>
</dbReference>
<evidence type="ECO:0000256" key="7">
    <source>
        <dbReference type="SAM" id="MobiDB-lite"/>
    </source>
</evidence>
<comment type="function">
    <text evidence="6">Specifically methylates the N4 position of cytidine in position 1402 (C1402) of 16S rRNA.</text>
</comment>
<evidence type="ECO:0000256" key="6">
    <source>
        <dbReference type="HAMAP-Rule" id="MF_01007"/>
    </source>
</evidence>
<dbReference type="Pfam" id="PF01795">
    <property type="entry name" value="Methyltransf_5"/>
    <property type="match status" value="1"/>
</dbReference>
<evidence type="ECO:0000313" key="9">
    <source>
        <dbReference type="Proteomes" id="UP000502179"/>
    </source>
</evidence>
<accession>A0A6G7PYH3</accession>
<feature type="binding site" evidence="6">
    <location>
        <position position="92"/>
    </location>
    <ligand>
        <name>S-adenosyl-L-methionine</name>
        <dbReference type="ChEBI" id="CHEBI:59789"/>
    </ligand>
</feature>
<dbReference type="Proteomes" id="UP000502179">
    <property type="component" value="Chromosome"/>
</dbReference>
<comment type="similarity">
    <text evidence="1 6">Belongs to the methyltransferase superfamily. RsmH family.</text>
</comment>
<comment type="subcellular location">
    <subcellularLocation>
        <location evidence="6">Cytoplasm</location>
    </subcellularLocation>
</comment>
<sequence>MPQEAVLALKASEGGLFVDGTLGLGGHTEAILKASPEARVIALEWNQASLELARRRLASYGDRVVFELRNFARVDEVLEELGVREVKGMILDLGLSSFLIEGSGRGFSFLKEEPLDMRMDEGLKITAKDLVNRLSEAELAKLIFRLGEERFARRIAKAIVRARQRHPVENTKDLAEIISRAVPSWYRHRRRHPATKTFQALRLAVNRELDNLNRFLEKAPDFLTSGGRLVIISFHSLEDRLVKHHFRRDPRLKVINKKPLRPSSEEVARNPRARSAKMRVAERVREVDHG</sequence>
<feature type="region of interest" description="Disordered" evidence="7">
    <location>
        <begin position="262"/>
        <end position="290"/>
    </location>
</feature>
<keyword evidence="6" id="KW-0963">Cytoplasm</keyword>
<evidence type="ECO:0000313" key="8">
    <source>
        <dbReference type="EMBL" id="QIJ72498.1"/>
    </source>
</evidence>
<reference evidence="8 9" key="1">
    <citation type="submission" date="2020-02" db="EMBL/GenBank/DDBJ databases">
        <title>Genome analysis of Thermosulfuriphilus ammonigenes ST65T, an anaerobic thermophilic chemolithoautotrophic bacterium isolated from a deep-sea hydrothermal vent.</title>
        <authorList>
            <person name="Slobodkina G."/>
            <person name="Allioux M."/>
            <person name="Merkel A."/>
            <person name="Alain K."/>
            <person name="Jebbar M."/>
            <person name="Slobodkin A."/>
        </authorList>
    </citation>
    <scope>NUCLEOTIDE SEQUENCE [LARGE SCALE GENOMIC DNA]</scope>
    <source>
        <strain evidence="8 9">ST65</strain>
    </source>
</reference>
<feature type="binding site" evidence="6">
    <location>
        <position position="44"/>
    </location>
    <ligand>
        <name>S-adenosyl-L-methionine</name>
        <dbReference type="ChEBI" id="CHEBI:59789"/>
    </ligand>
</feature>
<dbReference type="NCBIfam" id="TIGR00006">
    <property type="entry name" value="16S rRNA (cytosine(1402)-N(4))-methyltransferase RsmH"/>
    <property type="match status" value="1"/>
</dbReference>
<evidence type="ECO:0000256" key="4">
    <source>
        <dbReference type="ARBA" id="ARBA00022679"/>
    </source>
</evidence>
<dbReference type="PANTHER" id="PTHR11265:SF0">
    <property type="entry name" value="12S RRNA N4-METHYLCYTIDINE METHYLTRANSFERASE"/>
    <property type="match status" value="1"/>
</dbReference>
<dbReference type="EMBL" id="CP048877">
    <property type="protein sequence ID" value="QIJ72498.1"/>
    <property type="molecule type" value="Genomic_DNA"/>
</dbReference>
<organism evidence="8 9">
    <name type="scientific">Thermosulfuriphilus ammonigenes</name>
    <dbReference type="NCBI Taxonomy" id="1936021"/>
    <lineage>
        <taxon>Bacteria</taxon>
        <taxon>Pseudomonadati</taxon>
        <taxon>Thermodesulfobacteriota</taxon>
        <taxon>Thermodesulfobacteria</taxon>
        <taxon>Thermodesulfobacteriales</taxon>
        <taxon>Thermodesulfobacteriaceae</taxon>
        <taxon>Thermosulfuriphilus</taxon>
    </lineage>
</organism>
<dbReference type="GO" id="GO:0070475">
    <property type="term" value="P:rRNA base methylation"/>
    <property type="evidence" value="ECO:0007669"/>
    <property type="project" value="UniProtKB-UniRule"/>
</dbReference>
<dbReference type="KEGG" id="tav:G4V39_09540"/>
<comment type="caution">
    <text evidence="6">Lacks conserved residue(s) required for the propagation of feature annotation.</text>
</comment>
<feature type="compositionally biased region" description="Basic and acidic residues" evidence="7">
    <location>
        <begin position="279"/>
        <end position="290"/>
    </location>
</feature>
<dbReference type="Gene3D" id="1.10.150.170">
    <property type="entry name" value="Putative methyltransferase TM0872, insert domain"/>
    <property type="match status" value="1"/>
</dbReference>
<dbReference type="SUPFAM" id="SSF53335">
    <property type="entry name" value="S-adenosyl-L-methionine-dependent methyltransferases"/>
    <property type="match status" value="1"/>
</dbReference>
<dbReference type="GO" id="GO:0071424">
    <property type="term" value="F:rRNA (cytosine-N4-)-methyltransferase activity"/>
    <property type="evidence" value="ECO:0007669"/>
    <property type="project" value="UniProtKB-UniRule"/>
</dbReference>
<evidence type="ECO:0000256" key="3">
    <source>
        <dbReference type="ARBA" id="ARBA00022603"/>
    </source>
</evidence>
<evidence type="ECO:0000256" key="2">
    <source>
        <dbReference type="ARBA" id="ARBA00022552"/>
    </source>
</evidence>
<dbReference type="FunFam" id="1.10.150.170:FF:000003">
    <property type="entry name" value="Ribosomal RNA small subunit methyltransferase H"/>
    <property type="match status" value="1"/>
</dbReference>
<evidence type="ECO:0000256" key="5">
    <source>
        <dbReference type="ARBA" id="ARBA00022691"/>
    </source>
</evidence>
<keyword evidence="4 6" id="KW-0808">Transferase</keyword>
<dbReference type="InterPro" id="IPR029063">
    <property type="entry name" value="SAM-dependent_MTases_sf"/>
</dbReference>
<dbReference type="Gene3D" id="3.40.50.150">
    <property type="entry name" value="Vaccinia Virus protein VP39"/>
    <property type="match status" value="1"/>
</dbReference>
<dbReference type="HAMAP" id="MF_01007">
    <property type="entry name" value="16SrRNA_methyltr_H"/>
    <property type="match status" value="1"/>
</dbReference>
<dbReference type="PIRSF" id="PIRSF004486">
    <property type="entry name" value="MraW"/>
    <property type="match status" value="1"/>
</dbReference>
<dbReference type="InterPro" id="IPR023397">
    <property type="entry name" value="SAM-dep_MeTrfase_MraW_recog"/>
</dbReference>
<protein>
    <recommendedName>
        <fullName evidence="6">Ribosomal RNA small subunit methyltransferase H</fullName>
        <ecNumber evidence="6">2.1.1.199</ecNumber>
    </recommendedName>
    <alternativeName>
        <fullName evidence="6">16S rRNA m(4)C1402 methyltransferase</fullName>
    </alternativeName>
    <alternativeName>
        <fullName evidence="6">rRNA (cytosine-N(4)-)-methyltransferase RsmH</fullName>
    </alternativeName>
</protein>
<keyword evidence="9" id="KW-1185">Reference proteome</keyword>
<dbReference type="RefSeq" id="WP_166032715.1">
    <property type="nucleotide sequence ID" value="NZ_CP048877.1"/>
</dbReference>
<feature type="binding site" evidence="6">
    <location>
        <position position="71"/>
    </location>
    <ligand>
        <name>S-adenosyl-L-methionine</name>
        <dbReference type="ChEBI" id="CHEBI:59789"/>
    </ligand>
</feature>
<dbReference type="SUPFAM" id="SSF81799">
    <property type="entry name" value="Putative methyltransferase TM0872, insert domain"/>
    <property type="match status" value="1"/>
</dbReference>
<feature type="binding site" evidence="6">
    <location>
        <begin position="25"/>
        <end position="27"/>
    </location>
    <ligand>
        <name>S-adenosyl-L-methionine</name>
        <dbReference type="ChEBI" id="CHEBI:59789"/>
    </ligand>
</feature>
<keyword evidence="5 6" id="KW-0949">S-adenosyl-L-methionine</keyword>
<gene>
    <name evidence="6 8" type="primary">rsmH</name>
    <name evidence="8" type="ORF">G4V39_09540</name>
</gene>
<comment type="catalytic activity">
    <reaction evidence="6">
        <text>cytidine(1402) in 16S rRNA + S-adenosyl-L-methionine = N(4)-methylcytidine(1402) in 16S rRNA + S-adenosyl-L-homocysteine + H(+)</text>
        <dbReference type="Rhea" id="RHEA:42928"/>
        <dbReference type="Rhea" id="RHEA-COMP:10286"/>
        <dbReference type="Rhea" id="RHEA-COMP:10287"/>
        <dbReference type="ChEBI" id="CHEBI:15378"/>
        <dbReference type="ChEBI" id="CHEBI:57856"/>
        <dbReference type="ChEBI" id="CHEBI:59789"/>
        <dbReference type="ChEBI" id="CHEBI:74506"/>
        <dbReference type="ChEBI" id="CHEBI:82748"/>
        <dbReference type="EC" id="2.1.1.199"/>
    </reaction>
</comment>
<dbReference type="GO" id="GO:0005737">
    <property type="term" value="C:cytoplasm"/>
    <property type="evidence" value="ECO:0007669"/>
    <property type="project" value="UniProtKB-SubCell"/>
</dbReference>
<dbReference type="AlphaFoldDB" id="A0A6G7PYH3"/>
<name>A0A6G7PYH3_9BACT</name>
<keyword evidence="2 6" id="KW-0698">rRNA processing</keyword>
<evidence type="ECO:0000256" key="1">
    <source>
        <dbReference type="ARBA" id="ARBA00010396"/>
    </source>
</evidence>
<dbReference type="EC" id="2.1.1.199" evidence="6"/>
<proteinExistence type="inferred from homology"/>
<dbReference type="PANTHER" id="PTHR11265">
    <property type="entry name" value="S-ADENOSYL-METHYLTRANSFERASE MRAW"/>
    <property type="match status" value="1"/>
</dbReference>
<keyword evidence="3 6" id="KW-0489">Methyltransferase</keyword>